<organism evidence="1 2">
    <name type="scientific">Globodera rostochiensis</name>
    <name type="common">Golden nematode worm</name>
    <name type="synonym">Heterodera rostochiensis</name>
    <dbReference type="NCBI Taxonomy" id="31243"/>
    <lineage>
        <taxon>Eukaryota</taxon>
        <taxon>Metazoa</taxon>
        <taxon>Ecdysozoa</taxon>
        <taxon>Nematoda</taxon>
        <taxon>Chromadorea</taxon>
        <taxon>Rhabditida</taxon>
        <taxon>Tylenchina</taxon>
        <taxon>Tylenchomorpha</taxon>
        <taxon>Tylenchoidea</taxon>
        <taxon>Heteroderidae</taxon>
        <taxon>Heteroderinae</taxon>
        <taxon>Globodera</taxon>
    </lineage>
</organism>
<evidence type="ECO:0000313" key="2">
    <source>
        <dbReference type="WBParaSite" id="Gr19_v10_g3535.t1"/>
    </source>
</evidence>
<dbReference type="WBParaSite" id="Gr19_v10_g3535.t1">
    <property type="protein sequence ID" value="Gr19_v10_g3535.t1"/>
    <property type="gene ID" value="Gr19_v10_g3535"/>
</dbReference>
<reference evidence="2" key="1">
    <citation type="submission" date="2022-11" db="UniProtKB">
        <authorList>
            <consortium name="WormBaseParasite"/>
        </authorList>
    </citation>
    <scope>IDENTIFICATION</scope>
</reference>
<evidence type="ECO:0000313" key="1">
    <source>
        <dbReference type="Proteomes" id="UP000887572"/>
    </source>
</evidence>
<proteinExistence type="predicted"/>
<protein>
    <submittedName>
        <fullName evidence="2">Uncharacterized protein</fullName>
    </submittedName>
</protein>
<dbReference type="AlphaFoldDB" id="A0A914HPU6"/>
<dbReference type="Proteomes" id="UP000887572">
    <property type="component" value="Unplaced"/>
</dbReference>
<accession>A0A914HPU6</accession>
<name>A0A914HPU6_GLORO</name>
<sequence>MNREVPAPDALDPCGRVGVLCWVCATNAQLLKSAPHLKTKDFQPLTRQSSPKVKGDPWATNECGKNLAMTSSFWIHL</sequence>
<keyword evidence="1" id="KW-1185">Reference proteome</keyword>